<keyword evidence="10" id="KW-0999">Mitochondrion inner membrane</keyword>
<dbReference type="GO" id="GO:0005743">
    <property type="term" value="C:mitochondrial inner membrane"/>
    <property type="evidence" value="ECO:0007669"/>
    <property type="project" value="UniProtKB-SubCell"/>
</dbReference>
<keyword evidence="9 10" id="KW-0472">Membrane</keyword>
<dbReference type="Pfam" id="PF00420">
    <property type="entry name" value="Oxidored_q2"/>
    <property type="match status" value="1"/>
</dbReference>
<geneLocation type="mitochondrion" evidence="11"/>
<protein>
    <recommendedName>
        <fullName evidence="3 10">NADH-ubiquinone oxidoreductase chain 4L</fullName>
        <ecNumber evidence="10">7.1.1.2</ecNumber>
    </recommendedName>
</protein>
<dbReference type="GO" id="GO:0008137">
    <property type="term" value="F:NADH dehydrogenase (ubiquinone) activity"/>
    <property type="evidence" value="ECO:0007669"/>
    <property type="project" value="UniProtKB-EC"/>
</dbReference>
<keyword evidence="10" id="KW-0679">Respiratory chain</keyword>
<keyword evidence="6 10" id="KW-1278">Translocase</keyword>
<feature type="transmembrane region" description="Helical" evidence="10">
    <location>
        <begin position="6"/>
        <end position="25"/>
    </location>
</feature>
<evidence type="ECO:0000256" key="1">
    <source>
        <dbReference type="ARBA" id="ARBA00004141"/>
    </source>
</evidence>
<comment type="catalytic activity">
    <reaction evidence="10">
        <text>a ubiquinone + NADH + 5 H(+)(in) = a ubiquinol + NAD(+) + 4 H(+)(out)</text>
        <dbReference type="Rhea" id="RHEA:29091"/>
        <dbReference type="Rhea" id="RHEA-COMP:9565"/>
        <dbReference type="Rhea" id="RHEA-COMP:9566"/>
        <dbReference type="ChEBI" id="CHEBI:15378"/>
        <dbReference type="ChEBI" id="CHEBI:16389"/>
        <dbReference type="ChEBI" id="CHEBI:17976"/>
        <dbReference type="ChEBI" id="CHEBI:57540"/>
        <dbReference type="ChEBI" id="CHEBI:57945"/>
        <dbReference type="EC" id="7.1.1.2"/>
    </reaction>
</comment>
<keyword evidence="5 10" id="KW-0812">Transmembrane</keyword>
<comment type="similarity">
    <text evidence="2 10">Belongs to the complex I subunit 4L family.</text>
</comment>
<proteinExistence type="inferred from homology"/>
<keyword evidence="7 10" id="KW-1133">Transmembrane helix</keyword>
<sequence length="100" mass="11057">MNPITITSTAIIIISISILSIITNYQNIVKLLLTIELLLLTISLLLSIQTYFLYFTLNNIIIIQILTIAAAETATGLSIITAYYRTRGTISIKSLNLLRG</sequence>
<comment type="function">
    <text evidence="10">Core subunit of the mitochondrial membrane respiratory chain NADH dehydrogenase (Complex I) which catalyzes electron transfer from NADH through the respiratory chain, using ubiquinone as an electron acceptor.</text>
</comment>
<gene>
    <name evidence="11" type="primary">nad4L</name>
</gene>
<keyword evidence="10" id="KW-0249">Electron transport</keyword>
<keyword evidence="8 10" id="KW-0520">NAD</keyword>
<dbReference type="AlphaFoldDB" id="A0A0N7ALC9"/>
<reference evidence="11" key="1">
    <citation type="journal article" date="2014" name="Gene">
        <title>Eight new mtDNA sequences of glass sponges reveal an extensive usage of +1 frameshifting in mitochondrial translation.</title>
        <authorList>
            <person name="Haen K.M."/>
            <person name="Pett W."/>
            <person name="Lavrov D.V."/>
        </authorList>
    </citation>
    <scope>NUCLEOTIDE SEQUENCE</scope>
</reference>
<keyword evidence="10 11" id="KW-0496">Mitochondrion</keyword>
<accession>A0A0N7ALC9</accession>
<evidence type="ECO:0000256" key="7">
    <source>
        <dbReference type="ARBA" id="ARBA00022989"/>
    </source>
</evidence>
<dbReference type="InterPro" id="IPR039428">
    <property type="entry name" value="NUOK/Mnh_C1-like"/>
</dbReference>
<feature type="transmembrane region" description="Helical" evidence="10">
    <location>
        <begin position="37"/>
        <end position="55"/>
    </location>
</feature>
<evidence type="ECO:0000256" key="8">
    <source>
        <dbReference type="ARBA" id="ARBA00023027"/>
    </source>
</evidence>
<feature type="transmembrane region" description="Helical" evidence="10">
    <location>
        <begin position="61"/>
        <end position="84"/>
    </location>
</feature>
<dbReference type="Gene3D" id="1.10.287.3510">
    <property type="match status" value="1"/>
</dbReference>
<evidence type="ECO:0000256" key="10">
    <source>
        <dbReference type="RuleBase" id="RU004419"/>
    </source>
</evidence>
<dbReference type="GO" id="GO:0016651">
    <property type="term" value="F:oxidoreductase activity, acting on NAD(P)H"/>
    <property type="evidence" value="ECO:0007669"/>
    <property type="project" value="InterPro"/>
</dbReference>
<dbReference type="EMBL" id="KM580069">
    <property type="protein sequence ID" value="AJF93937.1"/>
    <property type="molecule type" value="Genomic_DNA"/>
</dbReference>
<comment type="subcellular location">
    <subcellularLocation>
        <location evidence="1">Membrane</location>
        <topology evidence="1">Multi-pass membrane protein</topology>
    </subcellularLocation>
    <subcellularLocation>
        <location evidence="10">Mitochondrion inner membrane</location>
        <topology evidence="10">Multi-pass membrane protein</topology>
    </subcellularLocation>
</comment>
<dbReference type="GO" id="GO:0030964">
    <property type="term" value="C:NADH dehydrogenase complex"/>
    <property type="evidence" value="ECO:0007669"/>
    <property type="project" value="TreeGrafter"/>
</dbReference>
<name>A0A0N7ALC9_9METZ</name>
<evidence type="ECO:0000256" key="5">
    <source>
        <dbReference type="ARBA" id="ARBA00022692"/>
    </source>
</evidence>
<keyword evidence="10" id="KW-0830">Ubiquinone</keyword>
<dbReference type="PANTHER" id="PTHR11434:SF16">
    <property type="entry name" value="NADH-UBIQUINONE OXIDOREDUCTASE CHAIN 4L"/>
    <property type="match status" value="1"/>
</dbReference>
<dbReference type="GO" id="GO:0042773">
    <property type="term" value="P:ATP synthesis coupled electron transport"/>
    <property type="evidence" value="ECO:0007669"/>
    <property type="project" value="UniProtKB-UniRule"/>
</dbReference>
<evidence type="ECO:0000256" key="9">
    <source>
        <dbReference type="ARBA" id="ARBA00023136"/>
    </source>
</evidence>
<evidence type="ECO:0000256" key="3">
    <source>
        <dbReference type="ARBA" id="ARBA00016612"/>
    </source>
</evidence>
<dbReference type="InterPro" id="IPR001133">
    <property type="entry name" value="NADH_UbQ_OxRdtase_chain4L/K"/>
</dbReference>
<evidence type="ECO:0000256" key="6">
    <source>
        <dbReference type="ARBA" id="ARBA00022967"/>
    </source>
</evidence>
<evidence type="ECO:0000256" key="4">
    <source>
        <dbReference type="ARBA" id="ARBA00022448"/>
    </source>
</evidence>
<evidence type="ECO:0000313" key="11">
    <source>
        <dbReference type="EMBL" id="AJF93937.1"/>
    </source>
</evidence>
<dbReference type="EC" id="7.1.1.2" evidence="10"/>
<keyword evidence="4 10" id="KW-0813">Transport</keyword>
<evidence type="ECO:0000256" key="2">
    <source>
        <dbReference type="ARBA" id="ARBA00010519"/>
    </source>
</evidence>
<organism evidence="11">
    <name type="scientific">Aphrocallistes beatrix</name>
    <dbReference type="NCBI Taxonomy" id="398365"/>
    <lineage>
        <taxon>Eukaryota</taxon>
        <taxon>Metazoa</taxon>
        <taxon>Porifera</taxon>
        <taxon>Hexactinellida</taxon>
        <taxon>Hexasterophora</taxon>
        <taxon>Sceptrulophora</taxon>
        <taxon>Aphrocallistidae</taxon>
        <taxon>Aphrocallistes</taxon>
    </lineage>
</organism>
<dbReference type="PANTHER" id="PTHR11434">
    <property type="entry name" value="NADH-UBIQUINONE OXIDOREDUCTASE SUBUNIT ND4L"/>
    <property type="match status" value="1"/>
</dbReference>